<reference evidence="3 4" key="1">
    <citation type="submission" date="2021-03" db="EMBL/GenBank/DDBJ databases">
        <title>Sequencing the genomes of 1000 actinobacteria strains.</title>
        <authorList>
            <person name="Klenk H.-P."/>
        </authorList>
    </citation>
    <scope>NUCLEOTIDE SEQUENCE [LARGE SCALE GENOMIC DNA]</scope>
    <source>
        <strain evidence="3 4">DSM 15797</strain>
    </source>
</reference>
<keyword evidence="2" id="KW-0472">Membrane</keyword>
<comment type="caution">
    <text evidence="3">The sequence shown here is derived from an EMBL/GenBank/DDBJ whole genome shotgun (WGS) entry which is preliminary data.</text>
</comment>
<feature type="transmembrane region" description="Helical" evidence="2">
    <location>
        <begin position="30"/>
        <end position="50"/>
    </location>
</feature>
<name>A0ABS4XA57_9MICC</name>
<feature type="region of interest" description="Disordered" evidence="1">
    <location>
        <begin position="1"/>
        <end position="24"/>
    </location>
</feature>
<dbReference type="EMBL" id="JAGIOF010000001">
    <property type="protein sequence ID" value="MBP2385342.1"/>
    <property type="molecule type" value="Genomic_DNA"/>
</dbReference>
<accession>A0ABS4XA57</accession>
<keyword evidence="4" id="KW-1185">Reference proteome</keyword>
<proteinExistence type="predicted"/>
<keyword evidence="2" id="KW-1133">Transmembrane helix</keyword>
<evidence type="ECO:0000256" key="1">
    <source>
        <dbReference type="SAM" id="MobiDB-lite"/>
    </source>
</evidence>
<evidence type="ECO:0008006" key="5">
    <source>
        <dbReference type="Google" id="ProtNLM"/>
    </source>
</evidence>
<protein>
    <recommendedName>
        <fullName evidence="5">Pilus assembly protein</fullName>
    </recommendedName>
</protein>
<organism evidence="3 4">
    <name type="scientific">Paeniglutamicibacter kerguelensis</name>
    <dbReference type="NCBI Taxonomy" id="254788"/>
    <lineage>
        <taxon>Bacteria</taxon>
        <taxon>Bacillati</taxon>
        <taxon>Actinomycetota</taxon>
        <taxon>Actinomycetes</taxon>
        <taxon>Micrococcales</taxon>
        <taxon>Micrococcaceae</taxon>
        <taxon>Paeniglutamicibacter</taxon>
    </lineage>
</organism>
<sequence length="157" mass="16518">MGRWRAEVPEQLSTGTGDSDPAGNREAGSAVIEFIFLVVLLMVPLVYLVIGAAQLQSATYAAVGAADHGAKVFVTAKSEAQAGDRVADAVNRAAANMGIDRGRANFSYSCNGACLSPGSTVTVRVSIDTVLPLMPRGWSWRTGEISSSTTHRVDRYG</sequence>
<dbReference type="RefSeq" id="WP_209996149.1">
    <property type="nucleotide sequence ID" value="NZ_BAAAJY010000015.1"/>
</dbReference>
<evidence type="ECO:0000256" key="2">
    <source>
        <dbReference type="SAM" id="Phobius"/>
    </source>
</evidence>
<gene>
    <name evidence="3" type="ORF">JOF47_000853</name>
</gene>
<evidence type="ECO:0000313" key="3">
    <source>
        <dbReference type="EMBL" id="MBP2385342.1"/>
    </source>
</evidence>
<keyword evidence="2" id="KW-0812">Transmembrane</keyword>
<evidence type="ECO:0000313" key="4">
    <source>
        <dbReference type="Proteomes" id="UP001296993"/>
    </source>
</evidence>
<dbReference type="Proteomes" id="UP001296993">
    <property type="component" value="Unassembled WGS sequence"/>
</dbReference>